<organism evidence="2 3">
    <name type="scientific">Tagetes erecta</name>
    <name type="common">African marigold</name>
    <dbReference type="NCBI Taxonomy" id="13708"/>
    <lineage>
        <taxon>Eukaryota</taxon>
        <taxon>Viridiplantae</taxon>
        <taxon>Streptophyta</taxon>
        <taxon>Embryophyta</taxon>
        <taxon>Tracheophyta</taxon>
        <taxon>Spermatophyta</taxon>
        <taxon>Magnoliopsida</taxon>
        <taxon>eudicotyledons</taxon>
        <taxon>Gunneridae</taxon>
        <taxon>Pentapetalae</taxon>
        <taxon>asterids</taxon>
        <taxon>campanulids</taxon>
        <taxon>Asterales</taxon>
        <taxon>Asteraceae</taxon>
        <taxon>Asteroideae</taxon>
        <taxon>Heliantheae alliance</taxon>
        <taxon>Tageteae</taxon>
        <taxon>Tagetes</taxon>
    </lineage>
</organism>
<evidence type="ECO:0000313" key="2">
    <source>
        <dbReference type="EMBL" id="KAK1423862.1"/>
    </source>
</evidence>
<accession>A0AAD8KJ19</accession>
<keyword evidence="1" id="KW-0472">Membrane</keyword>
<name>A0AAD8KJ19_TARER</name>
<comment type="caution">
    <text evidence="2">The sequence shown here is derived from an EMBL/GenBank/DDBJ whole genome shotgun (WGS) entry which is preliminary data.</text>
</comment>
<keyword evidence="1" id="KW-0812">Transmembrane</keyword>
<feature type="transmembrane region" description="Helical" evidence="1">
    <location>
        <begin position="20"/>
        <end position="41"/>
    </location>
</feature>
<dbReference type="EMBL" id="JAUHHV010000005">
    <property type="protein sequence ID" value="KAK1423862.1"/>
    <property type="molecule type" value="Genomic_DNA"/>
</dbReference>
<evidence type="ECO:0000313" key="3">
    <source>
        <dbReference type="Proteomes" id="UP001229421"/>
    </source>
</evidence>
<dbReference type="AlphaFoldDB" id="A0AAD8KJ19"/>
<sequence>MALNPYSPPFPLFHHLIQSPLTVSSLSLQFFFFFLSFPFPFPSTNHQSLYFVRQSVPILIASHLQVSDCMRVYSFLG</sequence>
<reference evidence="2" key="1">
    <citation type="journal article" date="2023" name="bioRxiv">
        <title>Improved chromosome-level genome assembly for marigold (Tagetes erecta).</title>
        <authorList>
            <person name="Jiang F."/>
            <person name="Yuan L."/>
            <person name="Wang S."/>
            <person name="Wang H."/>
            <person name="Xu D."/>
            <person name="Wang A."/>
            <person name="Fan W."/>
        </authorList>
    </citation>
    <scope>NUCLEOTIDE SEQUENCE</scope>
    <source>
        <strain evidence="2">WSJ</strain>
        <tissue evidence="2">Leaf</tissue>
    </source>
</reference>
<gene>
    <name evidence="2" type="ORF">QVD17_19171</name>
</gene>
<evidence type="ECO:0000256" key="1">
    <source>
        <dbReference type="SAM" id="Phobius"/>
    </source>
</evidence>
<protein>
    <submittedName>
        <fullName evidence="2">Uncharacterized protein</fullName>
    </submittedName>
</protein>
<dbReference type="Proteomes" id="UP001229421">
    <property type="component" value="Unassembled WGS sequence"/>
</dbReference>
<keyword evidence="1" id="KW-1133">Transmembrane helix</keyword>
<proteinExistence type="predicted"/>
<keyword evidence="3" id="KW-1185">Reference proteome</keyword>